<dbReference type="GO" id="GO:0051539">
    <property type="term" value="F:4 iron, 4 sulfur cluster binding"/>
    <property type="evidence" value="ECO:0007669"/>
    <property type="project" value="UniProtKB-KW"/>
</dbReference>
<dbReference type="Gene3D" id="3.80.30.20">
    <property type="entry name" value="tm_1862 like domain"/>
    <property type="match status" value="1"/>
</dbReference>
<dbReference type="SMART" id="SM00729">
    <property type="entry name" value="Elp3"/>
    <property type="match status" value="1"/>
</dbReference>
<dbReference type="PANTHER" id="PTHR43409">
    <property type="entry name" value="ANAEROBIC MAGNESIUM-PROTOPORPHYRIN IX MONOMETHYL ESTER CYCLASE-RELATED"/>
    <property type="match status" value="1"/>
</dbReference>
<reference evidence="7" key="1">
    <citation type="submission" date="2020-03" db="EMBL/GenBank/DDBJ databases">
        <title>The deep terrestrial virosphere.</title>
        <authorList>
            <person name="Holmfeldt K."/>
            <person name="Nilsson E."/>
            <person name="Simone D."/>
            <person name="Lopez-Fernandez M."/>
            <person name="Wu X."/>
            <person name="de Brujin I."/>
            <person name="Lundin D."/>
            <person name="Andersson A."/>
            <person name="Bertilsson S."/>
            <person name="Dopson M."/>
        </authorList>
    </citation>
    <scope>NUCLEOTIDE SEQUENCE</scope>
    <source>
        <strain evidence="7">MM415B00684</strain>
    </source>
</reference>
<name>A0A6M3IZ98_9ZZZZ</name>
<dbReference type="InterPro" id="IPR007197">
    <property type="entry name" value="rSAM"/>
</dbReference>
<dbReference type="SFLD" id="SFLDS00029">
    <property type="entry name" value="Radical_SAM"/>
    <property type="match status" value="1"/>
</dbReference>
<dbReference type="InterPro" id="IPR058240">
    <property type="entry name" value="rSAM_sf"/>
</dbReference>
<dbReference type="CDD" id="cd01335">
    <property type="entry name" value="Radical_SAM"/>
    <property type="match status" value="1"/>
</dbReference>
<sequence>MKIAIVNPPQKYLVAPCHYPPTGAAYVVSCIRAWAADIVEQCDLLDLAGHTEDEALEAIKGYDIVGYSVVSSYWKDTLSLATKNIGNAYQIVGGVHTTITGETAPCFQTQFIGRAEKSIITFLRDFAAGCPKKLYNAEVIPLDDIPYPLFRAGKKLNYLGAERTAVIFSGRGCTHRCAFCAARAMYKGVEFRSTDNVVGEVDKWIERGITEFRFMDDAFTVSRPRVEKLCELFKPRHIRWACMVRVDQVDQGLLGKMKDAGCSEVAPGIESFDQDVLDAYEKQTTVAQNVSALHEFHEEGLHAHVFFLVSGPGEKYKKTIDLNIEAMERLKNKYARLLFSVMMPHPGTPIANNPAKYGVEIIEKDCSKYTQHQFLRIDGVVKKLEPWFPLRVLSMTSDQQMENLVRMREYMSTQEQTLYALPGGGMYDSFAWSKAHKE</sequence>
<dbReference type="GO" id="GO:0003824">
    <property type="term" value="F:catalytic activity"/>
    <property type="evidence" value="ECO:0007669"/>
    <property type="project" value="InterPro"/>
</dbReference>
<dbReference type="InterPro" id="IPR051198">
    <property type="entry name" value="BchE-like"/>
</dbReference>
<keyword evidence="3" id="KW-0479">Metal-binding</keyword>
<evidence type="ECO:0000256" key="2">
    <source>
        <dbReference type="ARBA" id="ARBA00022691"/>
    </source>
</evidence>
<protein>
    <submittedName>
        <fullName evidence="7">Putative radical SAM superfamily protein</fullName>
    </submittedName>
</protein>
<dbReference type="InterPro" id="IPR006638">
    <property type="entry name" value="Elp3/MiaA/NifB-like_rSAM"/>
</dbReference>
<evidence type="ECO:0000256" key="1">
    <source>
        <dbReference type="ARBA" id="ARBA00001966"/>
    </source>
</evidence>
<dbReference type="Pfam" id="PF04055">
    <property type="entry name" value="Radical_SAM"/>
    <property type="match status" value="1"/>
</dbReference>
<evidence type="ECO:0000256" key="3">
    <source>
        <dbReference type="ARBA" id="ARBA00022723"/>
    </source>
</evidence>
<dbReference type="PROSITE" id="PS51918">
    <property type="entry name" value="RADICAL_SAM"/>
    <property type="match status" value="1"/>
</dbReference>
<dbReference type="GO" id="GO:0046872">
    <property type="term" value="F:metal ion binding"/>
    <property type="evidence" value="ECO:0007669"/>
    <property type="project" value="UniProtKB-KW"/>
</dbReference>
<proteinExistence type="predicted"/>
<evidence type="ECO:0000256" key="4">
    <source>
        <dbReference type="ARBA" id="ARBA00023004"/>
    </source>
</evidence>
<organism evidence="7">
    <name type="scientific">viral metagenome</name>
    <dbReference type="NCBI Taxonomy" id="1070528"/>
    <lineage>
        <taxon>unclassified sequences</taxon>
        <taxon>metagenomes</taxon>
        <taxon>organismal metagenomes</taxon>
    </lineage>
</organism>
<comment type="cofactor">
    <cofactor evidence="1">
        <name>[4Fe-4S] cluster</name>
        <dbReference type="ChEBI" id="CHEBI:49883"/>
    </cofactor>
</comment>
<dbReference type="SFLD" id="SFLDG01082">
    <property type="entry name" value="B12-binding_domain_containing"/>
    <property type="match status" value="1"/>
</dbReference>
<evidence type="ECO:0000259" key="6">
    <source>
        <dbReference type="PROSITE" id="PS51918"/>
    </source>
</evidence>
<dbReference type="SFLD" id="SFLDG01123">
    <property type="entry name" value="methyltransferase_(Class_B)"/>
    <property type="match status" value="1"/>
</dbReference>
<accession>A0A6M3IZ98</accession>
<keyword evidence="5" id="KW-0411">Iron-sulfur</keyword>
<dbReference type="SUPFAM" id="SSF102114">
    <property type="entry name" value="Radical SAM enzymes"/>
    <property type="match status" value="1"/>
</dbReference>
<evidence type="ECO:0000256" key="5">
    <source>
        <dbReference type="ARBA" id="ARBA00023014"/>
    </source>
</evidence>
<dbReference type="EMBL" id="MT141485">
    <property type="protein sequence ID" value="QJA62903.1"/>
    <property type="molecule type" value="Genomic_DNA"/>
</dbReference>
<evidence type="ECO:0000313" key="7">
    <source>
        <dbReference type="EMBL" id="QJA62903.1"/>
    </source>
</evidence>
<dbReference type="PANTHER" id="PTHR43409:SF16">
    <property type="entry name" value="SLR0320 PROTEIN"/>
    <property type="match status" value="1"/>
</dbReference>
<keyword evidence="2" id="KW-0949">S-adenosyl-L-methionine</keyword>
<feature type="domain" description="Radical SAM core" evidence="6">
    <location>
        <begin position="159"/>
        <end position="389"/>
    </location>
</feature>
<gene>
    <name evidence="7" type="ORF">MM415B00684_0012</name>
</gene>
<dbReference type="Gene3D" id="3.40.50.280">
    <property type="entry name" value="Cobalamin-binding domain"/>
    <property type="match status" value="1"/>
</dbReference>
<dbReference type="AlphaFoldDB" id="A0A6M3IZ98"/>
<dbReference type="GO" id="GO:0005829">
    <property type="term" value="C:cytosol"/>
    <property type="evidence" value="ECO:0007669"/>
    <property type="project" value="TreeGrafter"/>
</dbReference>
<keyword evidence="4" id="KW-0408">Iron</keyword>
<dbReference type="InterPro" id="IPR034466">
    <property type="entry name" value="Methyltransferase_Class_B"/>
</dbReference>
<dbReference type="InterPro" id="IPR023404">
    <property type="entry name" value="rSAM_horseshoe"/>
</dbReference>